<dbReference type="SUPFAM" id="SSF52540">
    <property type="entry name" value="P-loop containing nucleoside triphosphate hydrolases"/>
    <property type="match status" value="1"/>
</dbReference>
<feature type="domain" description="DNA2/NAM7 helicase helicase" evidence="7">
    <location>
        <begin position="233"/>
        <end position="620"/>
    </location>
</feature>
<dbReference type="InterPro" id="IPR041679">
    <property type="entry name" value="DNA2/NAM7-like_C"/>
</dbReference>
<dbReference type="InterPro" id="IPR047187">
    <property type="entry name" value="SF1_C_Upf1"/>
</dbReference>
<dbReference type="Gene3D" id="3.40.50.300">
    <property type="entry name" value="P-loop containing nucleotide triphosphate hydrolases"/>
    <property type="match status" value="3"/>
</dbReference>
<proteinExistence type="inferred from homology"/>
<comment type="caution">
    <text evidence="9">The sequence shown here is derived from an EMBL/GenBank/DDBJ whole genome shotgun (WGS) entry which is preliminary data.</text>
</comment>
<dbReference type="RefSeq" id="WP_203903404.1">
    <property type="nucleotide sequence ID" value="NZ_BOPF01000032.1"/>
</dbReference>
<protein>
    <recommendedName>
        <fullName evidence="11">AAA domain-containing protein</fullName>
    </recommendedName>
</protein>
<dbReference type="Pfam" id="PF13087">
    <property type="entry name" value="AAA_12"/>
    <property type="match status" value="1"/>
</dbReference>
<evidence type="ECO:0000256" key="6">
    <source>
        <dbReference type="SAM" id="Coils"/>
    </source>
</evidence>
<dbReference type="AlphaFoldDB" id="A0A8J3YU78"/>
<evidence type="ECO:0000313" key="9">
    <source>
        <dbReference type="EMBL" id="GIJ49950.1"/>
    </source>
</evidence>
<evidence type="ECO:0000256" key="4">
    <source>
        <dbReference type="ARBA" id="ARBA00022806"/>
    </source>
</evidence>
<evidence type="ECO:0008006" key="11">
    <source>
        <dbReference type="Google" id="ProtNLM"/>
    </source>
</evidence>
<keyword evidence="4" id="KW-0347">Helicase</keyword>
<dbReference type="GO" id="GO:0016787">
    <property type="term" value="F:hydrolase activity"/>
    <property type="evidence" value="ECO:0007669"/>
    <property type="project" value="UniProtKB-KW"/>
</dbReference>
<feature type="domain" description="DNA2/NAM7 helicase-like C-terminal" evidence="8">
    <location>
        <begin position="643"/>
        <end position="837"/>
    </location>
</feature>
<dbReference type="Proteomes" id="UP000619260">
    <property type="component" value="Unassembled WGS sequence"/>
</dbReference>
<reference evidence="9" key="1">
    <citation type="submission" date="2021-01" db="EMBL/GenBank/DDBJ databases">
        <title>Whole genome shotgun sequence of Virgisporangium aliadipatigenens NBRC 105644.</title>
        <authorList>
            <person name="Komaki H."/>
            <person name="Tamura T."/>
        </authorList>
    </citation>
    <scope>NUCLEOTIDE SEQUENCE</scope>
    <source>
        <strain evidence="9">NBRC 105644</strain>
    </source>
</reference>
<evidence type="ECO:0000259" key="8">
    <source>
        <dbReference type="Pfam" id="PF13087"/>
    </source>
</evidence>
<evidence type="ECO:0000256" key="1">
    <source>
        <dbReference type="ARBA" id="ARBA00007913"/>
    </source>
</evidence>
<dbReference type="CDD" id="cd18808">
    <property type="entry name" value="SF1_C_Upf1"/>
    <property type="match status" value="1"/>
</dbReference>
<keyword evidence="10" id="KW-1185">Reference proteome</keyword>
<comment type="similarity">
    <text evidence="1">Belongs to the DNA2/NAM7 helicase family.</text>
</comment>
<dbReference type="PANTHER" id="PTHR43788:SF8">
    <property type="entry name" value="DNA-BINDING PROTEIN SMUBP-2"/>
    <property type="match status" value="1"/>
</dbReference>
<dbReference type="InterPro" id="IPR041677">
    <property type="entry name" value="DNA2/NAM7_AAA_11"/>
</dbReference>
<dbReference type="EMBL" id="BOPF01000032">
    <property type="protein sequence ID" value="GIJ49950.1"/>
    <property type="molecule type" value="Genomic_DNA"/>
</dbReference>
<accession>A0A8J3YU78</accession>
<evidence type="ECO:0000259" key="7">
    <source>
        <dbReference type="Pfam" id="PF13086"/>
    </source>
</evidence>
<gene>
    <name evidence="9" type="ORF">Val02_68360</name>
</gene>
<dbReference type="GO" id="GO:0005524">
    <property type="term" value="F:ATP binding"/>
    <property type="evidence" value="ECO:0007669"/>
    <property type="project" value="UniProtKB-KW"/>
</dbReference>
<dbReference type="PANTHER" id="PTHR43788">
    <property type="entry name" value="DNA2/NAM7 HELICASE FAMILY MEMBER"/>
    <property type="match status" value="1"/>
</dbReference>
<evidence type="ECO:0000256" key="3">
    <source>
        <dbReference type="ARBA" id="ARBA00022801"/>
    </source>
</evidence>
<feature type="coiled-coil region" evidence="6">
    <location>
        <begin position="390"/>
        <end position="462"/>
    </location>
</feature>
<evidence type="ECO:0000256" key="2">
    <source>
        <dbReference type="ARBA" id="ARBA00022741"/>
    </source>
</evidence>
<dbReference type="Pfam" id="PF13086">
    <property type="entry name" value="AAA_11"/>
    <property type="match status" value="1"/>
</dbReference>
<dbReference type="InterPro" id="IPR027417">
    <property type="entry name" value="P-loop_NTPase"/>
</dbReference>
<name>A0A8J3YU78_9ACTN</name>
<sequence>MVATAGARLRLPGPLALVPATRRAAAQFELPDLSTLVRDFGAVVPATFDGGELHLHTRRHRVVVRPDVGQRAYLVESVEPLRLRDHGRLSRGALMVSVPGWRAYADATAVPAEHHTYHAELAAAWQRLVADPPGLEATRRPQRHDDLCDVLDAVIEADRQLDLVRLGVGSPRRSRVGGDDPGEKAARAQHDAVDALRNDRSANPGLLALIADGTFAPAPEAGAADAPRPAEPLDRAQTDAFVRALGVQDVMLVLGPPGTGKIRTTAEIVRAAAGRGERVLVTGPTTGAVDTVLERLPADHRVLRIGDEGKAAAVLRRGTLERTESSALRLAPWLTDTSPAPSWLTELGRAIGDGDRAVVERATADQNHRNAIALVERRYTHVLAAAHTAVERTRQDLAAAQAAVETARQRLDGVTAEGLIGFAYRPLTTRRAAELDRATAALTEAEREATRAQNALTELVEEMRRACATDPAVRDCAERVASADVAVSRTGTAAARAAAALRRLLTDVVAEPPDAGKDPATLKRFHQWAAQVHPILQERARLLADWRDRLKEPAAPLPDELVRYADVVGVACAGLADRPDLTFDLVVIVDAGRIPLPAALVPMVRARRAVLVGDPQDLPPYADEEVRGWLALPGAADPGQNLLGRSLLDRLARTAPPANRVLLDRQRRMPAVLAEFVSAQFYDGLLTSDVKEGGELPLFTSPLVVLDTADLSDGERAEREAPGTELWNAAGYTNTAEANMILGLTQWYSRIGVAWTVLVPYRAQVDLLRARLGSDDPMSRARITTVDALSPSWALPDVVVFGFTRSNREGQVDRLRELRRLNAAIGRTRKQLVLVGDFASLRAAADPDFRKLIGRLGEHAIRHGAVLPSKALRPLLADAWKGFAA</sequence>
<evidence type="ECO:0000313" key="10">
    <source>
        <dbReference type="Proteomes" id="UP000619260"/>
    </source>
</evidence>
<evidence type="ECO:0000256" key="5">
    <source>
        <dbReference type="ARBA" id="ARBA00022840"/>
    </source>
</evidence>
<keyword evidence="3" id="KW-0378">Hydrolase</keyword>
<keyword evidence="5" id="KW-0067">ATP-binding</keyword>
<keyword evidence="2" id="KW-0547">Nucleotide-binding</keyword>
<dbReference type="InterPro" id="IPR050534">
    <property type="entry name" value="Coronavir_polyprotein_1ab"/>
</dbReference>
<organism evidence="9 10">
    <name type="scientific">Virgisporangium aliadipatigenens</name>
    <dbReference type="NCBI Taxonomy" id="741659"/>
    <lineage>
        <taxon>Bacteria</taxon>
        <taxon>Bacillati</taxon>
        <taxon>Actinomycetota</taxon>
        <taxon>Actinomycetes</taxon>
        <taxon>Micromonosporales</taxon>
        <taxon>Micromonosporaceae</taxon>
        <taxon>Virgisporangium</taxon>
    </lineage>
</organism>
<keyword evidence="6" id="KW-0175">Coiled coil</keyword>
<dbReference type="GO" id="GO:0043139">
    <property type="term" value="F:5'-3' DNA helicase activity"/>
    <property type="evidence" value="ECO:0007669"/>
    <property type="project" value="TreeGrafter"/>
</dbReference>